<name>B3MN82_DROAN</name>
<protein>
    <submittedName>
        <fullName evidence="2">Uncharacterized protein, isoform D</fullName>
    </submittedName>
</protein>
<dbReference type="EMBL" id="CH902620">
    <property type="protein sequence ID" value="EDV31039.2"/>
    <property type="molecule type" value="Genomic_DNA"/>
</dbReference>
<sequence length="1368" mass="149807">MRERDKIRCWKQILETMGIDAMEEEEWAHAYQDYMRSWRRTYYIRHTRSDLLPLRNHMQQRPIVLNSAPSSSSSLPTAAAASSSVASAASPMTPQAFKYTGTIPKRLETIATPTSTGNFNDSEHDPNKESGSKLSQHREPSAPSRGKISSLIRTQIISSDESGDDLDESLPLAEWQKRAQKENQVKGKEEPVAPVIFPIKRKRGRPSLAEKAQREQLQAAYKAQELPSSSKNPSLVTHDLSEEKPKKKEKVYHNPLIRASQKHLKAIEQQYRRSPKTPGMQQATPSKQKATPSHQKATPSQQQRKTIQIIEESPQRMQPNRSQRAANLREDEFARSSPLAKKRTQASGLVMVVSSLEISLVNDPYLLPQISEEGTPMPAHMPPTPMNLICQPNNEQQKEKQKQEEDDECAAENLHLTENIPERCESRSSFFNSILNDHNYNLIDGNAMGTCDLKMEDLLLDDPMVMADPAVENSFPIIEEFKFPEENVVNNVDVFNMDLDQPMLEVDLVDSKSPIEIHQQMAGTSDFFDKLPVLSTVEVDKSHLVGLIAAEPEELDYEDDDDVLSVATSWDGLDDEMFQNQPPTKGKTKSNNKVETVEVATNSHTATEPKPEENQETRSAETATRSAHTQSKISAAKPKPNEKQVAIPTATAGRPSATETSAPPKPKTGEDKDQAKSGATTENQKGPFRIPKVSQTQLEAQPSVMKMLYDQQEKEKKEKARKPEPTQPPVPSTSKAVNRQREEATAARHSKVKTPVFGPLYQTTAPVSQGSSAPFQEIPPRMQESVLTNNWMTDVYGIKCLQFLDDRCTAVGCSHEMSSVGEVQRRLMQMDESILKKTYCLSLRSIVIFKNYFVSFAEIFVRRNHSRQVLQMISDCRFYKHVAGPLIGSIFGILQQCGMEKEMARVLMTDLWMPNKAHKFRPLTISILEILSKTNWLDYVDQIFQLGIEYKFCIPMELVYLILEAAKDSRQELAHPGMLLMINRSVVELQNPKAIAVLTTLVKNSPSSANLPSIQHLLSNQNGQSDGDSRAALDARPGTSPSLISGPNQGVVPGSNRWMGLGSFDAPPPAANMQVQGSYGGQPPPANMGQVQGTYGGQHPSPNMHVQGSYGGHSPAPNMQVQGSYGGHSPAPNMQVQGSYGGHSPATNMQVNGSYGGQPPPVNMGQVQGTYGGQQPLPNMHVPPPAVNMGQAPGTYGGQQPLPNMHVPPPAVNMGQAPGSYGGQQPLPNMHVPPPAANMGQAPGSAASMGQAPGSFMGPPPATNVGQAPGSYVGYTPAANMQTSAVNMGSNHGSSRGPTPVAHMGHVADPNMSQAAGSSFGPITEAGMGPQPSGFPARNQSRRQEQPNVPSTSSGGRFDAPFNQFKPQ</sequence>
<evidence type="ECO:0000313" key="2">
    <source>
        <dbReference type="EMBL" id="EDV31039.2"/>
    </source>
</evidence>
<keyword evidence="3" id="KW-1185">Reference proteome</keyword>
<dbReference type="FunCoup" id="B3MN82">
    <property type="interactions" value="17"/>
</dbReference>
<feature type="region of interest" description="Disordered" evidence="1">
    <location>
        <begin position="1067"/>
        <end position="1162"/>
    </location>
</feature>
<feature type="region of interest" description="Disordered" evidence="1">
    <location>
        <begin position="569"/>
        <end position="751"/>
    </location>
</feature>
<dbReference type="KEGG" id="dan:6497970"/>
<dbReference type="HOGENOM" id="CLU_256377_0_0_1"/>
<feature type="compositionally biased region" description="Basic and acidic residues" evidence="1">
    <location>
        <begin position="711"/>
        <end position="724"/>
    </location>
</feature>
<feature type="region of interest" description="Disordered" evidence="1">
    <location>
        <begin position="1288"/>
        <end position="1368"/>
    </location>
</feature>
<feature type="region of interest" description="Disordered" evidence="1">
    <location>
        <begin position="112"/>
        <end position="151"/>
    </location>
</feature>
<gene>
    <name evidence="2" type="primary">Dana\GF15157</name>
    <name evidence="2" type="synonym">dana_GLEANR_15923</name>
    <name evidence="2" type="ORF">GF15157</name>
</gene>
<dbReference type="eggNOG" id="ENOG502T86W">
    <property type="taxonomic scope" value="Eukaryota"/>
</dbReference>
<dbReference type="SMR" id="B3MN82"/>
<feature type="region of interest" description="Disordered" evidence="1">
    <location>
        <begin position="272"/>
        <end position="305"/>
    </location>
</feature>
<evidence type="ECO:0000256" key="1">
    <source>
        <dbReference type="SAM" id="MobiDB-lite"/>
    </source>
</evidence>
<reference evidence="2 3" key="1">
    <citation type="journal article" date="2007" name="Nature">
        <title>Evolution of genes and genomes on the Drosophila phylogeny.</title>
        <authorList>
            <consortium name="Drosophila 12 Genomes Consortium"/>
            <person name="Clark A.G."/>
            <person name="Eisen M.B."/>
            <person name="Smith D.R."/>
            <person name="Bergman C.M."/>
            <person name="Oliver B."/>
            <person name="Markow T.A."/>
            <person name="Kaufman T.C."/>
            <person name="Kellis M."/>
            <person name="Gelbart W."/>
            <person name="Iyer V.N."/>
            <person name="Pollard D.A."/>
            <person name="Sackton T.B."/>
            <person name="Larracuente A.M."/>
            <person name="Singh N.D."/>
            <person name="Abad J.P."/>
            <person name="Abt D.N."/>
            <person name="Adryan B."/>
            <person name="Aguade M."/>
            <person name="Akashi H."/>
            <person name="Anderson W.W."/>
            <person name="Aquadro C.F."/>
            <person name="Ardell D.H."/>
            <person name="Arguello R."/>
            <person name="Artieri C.G."/>
            <person name="Barbash D.A."/>
            <person name="Barker D."/>
            <person name="Barsanti P."/>
            <person name="Batterham P."/>
            <person name="Batzoglou S."/>
            <person name="Begun D."/>
            <person name="Bhutkar A."/>
            <person name="Blanco E."/>
            <person name="Bosak S.A."/>
            <person name="Bradley R.K."/>
            <person name="Brand A.D."/>
            <person name="Brent M.R."/>
            <person name="Brooks A.N."/>
            <person name="Brown R.H."/>
            <person name="Butlin R.K."/>
            <person name="Caggese C."/>
            <person name="Calvi B.R."/>
            <person name="Bernardo de Carvalho A."/>
            <person name="Caspi A."/>
            <person name="Castrezana S."/>
            <person name="Celniker S.E."/>
            <person name="Chang J.L."/>
            <person name="Chapple C."/>
            <person name="Chatterji S."/>
            <person name="Chinwalla A."/>
            <person name="Civetta A."/>
            <person name="Clifton S.W."/>
            <person name="Comeron J.M."/>
            <person name="Costello J.C."/>
            <person name="Coyne J.A."/>
            <person name="Daub J."/>
            <person name="David R.G."/>
            <person name="Delcher A.L."/>
            <person name="Delehaunty K."/>
            <person name="Do C.B."/>
            <person name="Ebling H."/>
            <person name="Edwards K."/>
            <person name="Eickbush T."/>
            <person name="Evans J.D."/>
            <person name="Filipski A."/>
            <person name="Findeiss S."/>
            <person name="Freyhult E."/>
            <person name="Fulton L."/>
            <person name="Fulton R."/>
            <person name="Garcia A.C."/>
            <person name="Gardiner A."/>
            <person name="Garfield D.A."/>
            <person name="Garvin B.E."/>
            <person name="Gibson G."/>
            <person name="Gilbert D."/>
            <person name="Gnerre S."/>
            <person name="Godfrey J."/>
            <person name="Good R."/>
            <person name="Gotea V."/>
            <person name="Gravely B."/>
            <person name="Greenberg A.J."/>
            <person name="Griffiths-Jones S."/>
            <person name="Gross S."/>
            <person name="Guigo R."/>
            <person name="Gustafson E.A."/>
            <person name="Haerty W."/>
            <person name="Hahn M.W."/>
            <person name="Halligan D.L."/>
            <person name="Halpern A.L."/>
            <person name="Halter G.M."/>
            <person name="Han M.V."/>
            <person name="Heger A."/>
            <person name="Hillier L."/>
            <person name="Hinrichs A.S."/>
            <person name="Holmes I."/>
            <person name="Hoskins R.A."/>
            <person name="Hubisz M.J."/>
            <person name="Hultmark D."/>
            <person name="Huntley M.A."/>
            <person name="Jaffe D.B."/>
            <person name="Jagadeeshan S."/>
            <person name="Jeck W.R."/>
            <person name="Johnson J."/>
            <person name="Jones C.D."/>
            <person name="Jordan W.C."/>
            <person name="Karpen G.H."/>
            <person name="Kataoka E."/>
            <person name="Keightley P.D."/>
            <person name="Kheradpour P."/>
            <person name="Kirkness E.F."/>
            <person name="Koerich L.B."/>
            <person name="Kristiansen K."/>
            <person name="Kudrna D."/>
            <person name="Kulathinal R.J."/>
            <person name="Kumar S."/>
            <person name="Kwok R."/>
            <person name="Lander E."/>
            <person name="Langley C.H."/>
            <person name="Lapoint R."/>
            <person name="Lazzaro B.P."/>
            <person name="Lee S.J."/>
            <person name="Levesque L."/>
            <person name="Li R."/>
            <person name="Lin C.F."/>
            <person name="Lin M.F."/>
            <person name="Lindblad-Toh K."/>
            <person name="Llopart A."/>
            <person name="Long M."/>
            <person name="Low L."/>
            <person name="Lozovsky E."/>
            <person name="Lu J."/>
            <person name="Luo M."/>
            <person name="Machado C.A."/>
            <person name="Makalowski W."/>
            <person name="Marzo M."/>
            <person name="Matsuda M."/>
            <person name="Matzkin L."/>
            <person name="McAllister B."/>
            <person name="McBride C.S."/>
            <person name="McKernan B."/>
            <person name="McKernan K."/>
            <person name="Mendez-Lago M."/>
            <person name="Minx P."/>
            <person name="Mollenhauer M.U."/>
            <person name="Montooth K."/>
            <person name="Mount S.M."/>
            <person name="Mu X."/>
            <person name="Myers E."/>
            <person name="Negre B."/>
            <person name="Newfeld S."/>
            <person name="Nielsen R."/>
            <person name="Noor M.A."/>
            <person name="O'Grady P."/>
            <person name="Pachter L."/>
            <person name="Papaceit M."/>
            <person name="Parisi M.J."/>
            <person name="Parisi M."/>
            <person name="Parts L."/>
            <person name="Pedersen J.S."/>
            <person name="Pesole G."/>
            <person name="Phillippy A.M."/>
            <person name="Ponting C.P."/>
            <person name="Pop M."/>
            <person name="Porcelli D."/>
            <person name="Powell J.R."/>
            <person name="Prohaska S."/>
            <person name="Pruitt K."/>
            <person name="Puig M."/>
            <person name="Quesneville H."/>
            <person name="Ram K.R."/>
            <person name="Rand D."/>
            <person name="Rasmussen M.D."/>
            <person name="Reed L.K."/>
            <person name="Reenan R."/>
            <person name="Reily A."/>
            <person name="Remington K.A."/>
            <person name="Rieger T.T."/>
            <person name="Ritchie M.G."/>
            <person name="Robin C."/>
            <person name="Rogers Y.H."/>
            <person name="Rohde C."/>
            <person name="Rozas J."/>
            <person name="Rubenfield M.J."/>
            <person name="Ruiz A."/>
            <person name="Russo S."/>
            <person name="Salzberg S.L."/>
            <person name="Sanchez-Gracia A."/>
            <person name="Saranga D.J."/>
            <person name="Sato H."/>
            <person name="Schaeffer S.W."/>
            <person name="Schatz M.C."/>
            <person name="Schlenke T."/>
            <person name="Schwartz R."/>
            <person name="Segarra C."/>
            <person name="Singh R.S."/>
            <person name="Sirot L."/>
            <person name="Sirota M."/>
            <person name="Sisneros N.B."/>
            <person name="Smith C.D."/>
            <person name="Smith T.F."/>
            <person name="Spieth J."/>
            <person name="Stage D.E."/>
            <person name="Stark A."/>
            <person name="Stephan W."/>
            <person name="Strausberg R.L."/>
            <person name="Strempel S."/>
            <person name="Sturgill D."/>
            <person name="Sutton G."/>
            <person name="Sutton G.G."/>
            <person name="Tao W."/>
            <person name="Teichmann S."/>
            <person name="Tobari Y.N."/>
            <person name="Tomimura Y."/>
            <person name="Tsolas J.M."/>
            <person name="Valente V.L."/>
            <person name="Venter E."/>
            <person name="Venter J.C."/>
            <person name="Vicario S."/>
            <person name="Vieira F.G."/>
            <person name="Vilella A.J."/>
            <person name="Villasante A."/>
            <person name="Walenz B."/>
            <person name="Wang J."/>
            <person name="Wasserman M."/>
            <person name="Watts T."/>
            <person name="Wilson D."/>
            <person name="Wilson R.K."/>
            <person name="Wing R.A."/>
            <person name="Wolfner M.F."/>
            <person name="Wong A."/>
            <person name="Wong G.K."/>
            <person name="Wu C.I."/>
            <person name="Wu G."/>
            <person name="Yamamoto D."/>
            <person name="Yang H.P."/>
            <person name="Yang S.P."/>
            <person name="Yorke J.A."/>
            <person name="Yoshida K."/>
            <person name="Zdobnov E."/>
            <person name="Zhang P."/>
            <person name="Zhang Y."/>
            <person name="Zimin A.V."/>
            <person name="Baldwin J."/>
            <person name="Abdouelleil A."/>
            <person name="Abdulkadir J."/>
            <person name="Abebe A."/>
            <person name="Abera B."/>
            <person name="Abreu J."/>
            <person name="Acer S.C."/>
            <person name="Aftuck L."/>
            <person name="Alexander A."/>
            <person name="An P."/>
            <person name="Anderson E."/>
            <person name="Anderson S."/>
            <person name="Arachi H."/>
            <person name="Azer M."/>
            <person name="Bachantsang P."/>
            <person name="Barry A."/>
            <person name="Bayul T."/>
            <person name="Berlin A."/>
            <person name="Bessette D."/>
            <person name="Bloom T."/>
            <person name="Blye J."/>
            <person name="Boguslavskiy L."/>
            <person name="Bonnet C."/>
            <person name="Boukhgalter B."/>
            <person name="Bourzgui I."/>
            <person name="Brown A."/>
            <person name="Cahill P."/>
            <person name="Channer S."/>
            <person name="Cheshatsang Y."/>
            <person name="Chuda L."/>
            <person name="Citroen M."/>
            <person name="Collymore A."/>
            <person name="Cooke P."/>
            <person name="Costello M."/>
            <person name="D'Aco K."/>
            <person name="Daza R."/>
            <person name="De Haan G."/>
            <person name="DeGray S."/>
            <person name="DeMaso C."/>
            <person name="Dhargay N."/>
            <person name="Dooley K."/>
            <person name="Dooley E."/>
            <person name="Doricent M."/>
            <person name="Dorje P."/>
            <person name="Dorjee K."/>
            <person name="Dupes A."/>
            <person name="Elong R."/>
            <person name="Falk J."/>
            <person name="Farina A."/>
            <person name="Faro S."/>
            <person name="Ferguson D."/>
            <person name="Fisher S."/>
            <person name="Foley C.D."/>
            <person name="Franke A."/>
            <person name="Friedrich D."/>
            <person name="Gadbois L."/>
            <person name="Gearin G."/>
            <person name="Gearin C.R."/>
            <person name="Giannoukos G."/>
            <person name="Goode T."/>
            <person name="Graham J."/>
            <person name="Grandbois E."/>
            <person name="Grewal S."/>
            <person name="Gyaltsen K."/>
            <person name="Hafez N."/>
            <person name="Hagos B."/>
            <person name="Hall J."/>
            <person name="Henson C."/>
            <person name="Hollinger A."/>
            <person name="Honan T."/>
            <person name="Huard M.D."/>
            <person name="Hughes L."/>
            <person name="Hurhula B."/>
            <person name="Husby M.E."/>
            <person name="Kamat A."/>
            <person name="Kanga B."/>
            <person name="Kashin S."/>
            <person name="Khazanovich D."/>
            <person name="Kisner P."/>
            <person name="Lance K."/>
            <person name="Lara M."/>
            <person name="Lee W."/>
            <person name="Lennon N."/>
            <person name="Letendre F."/>
            <person name="LeVine R."/>
            <person name="Lipovsky A."/>
            <person name="Liu X."/>
            <person name="Liu J."/>
            <person name="Liu S."/>
            <person name="Lokyitsang T."/>
            <person name="Lokyitsang Y."/>
            <person name="Lubonja R."/>
            <person name="Lui A."/>
            <person name="MacDonald P."/>
            <person name="Magnisalis V."/>
            <person name="Maru K."/>
            <person name="Matthews C."/>
            <person name="McCusker W."/>
            <person name="McDonough S."/>
            <person name="Mehta T."/>
            <person name="Meldrim J."/>
            <person name="Meneus L."/>
            <person name="Mihai O."/>
            <person name="Mihalev A."/>
            <person name="Mihova T."/>
            <person name="Mittelman R."/>
            <person name="Mlenga V."/>
            <person name="Montmayeur A."/>
            <person name="Mulrain L."/>
            <person name="Navidi A."/>
            <person name="Naylor J."/>
            <person name="Negash T."/>
            <person name="Nguyen T."/>
            <person name="Nguyen N."/>
            <person name="Nicol R."/>
            <person name="Norbu C."/>
            <person name="Norbu N."/>
            <person name="Novod N."/>
            <person name="O'Neill B."/>
            <person name="Osman S."/>
            <person name="Markiewicz E."/>
            <person name="Oyono O.L."/>
            <person name="Patti C."/>
            <person name="Phunkhang P."/>
            <person name="Pierre F."/>
            <person name="Priest M."/>
            <person name="Raghuraman S."/>
            <person name="Rege F."/>
            <person name="Reyes R."/>
            <person name="Rise C."/>
            <person name="Rogov P."/>
            <person name="Ross K."/>
            <person name="Ryan E."/>
            <person name="Settipalli S."/>
            <person name="Shea T."/>
            <person name="Sherpa N."/>
            <person name="Shi L."/>
            <person name="Shih D."/>
            <person name="Sparrow T."/>
            <person name="Spaulding J."/>
            <person name="Stalker J."/>
            <person name="Stange-Thomann N."/>
            <person name="Stavropoulos S."/>
            <person name="Stone C."/>
            <person name="Strader C."/>
            <person name="Tesfaye S."/>
            <person name="Thomson T."/>
            <person name="Thoulutsang Y."/>
            <person name="Thoulutsang D."/>
            <person name="Topham K."/>
            <person name="Topping I."/>
            <person name="Tsamla T."/>
            <person name="Vassiliev H."/>
            <person name="Vo A."/>
            <person name="Wangchuk T."/>
            <person name="Wangdi T."/>
            <person name="Weiand M."/>
            <person name="Wilkinson J."/>
            <person name="Wilson A."/>
            <person name="Yadav S."/>
            <person name="Young G."/>
            <person name="Yu Q."/>
            <person name="Zembek L."/>
            <person name="Zhong D."/>
            <person name="Zimmer A."/>
            <person name="Zwirko Z."/>
            <person name="Jaffe D.B."/>
            <person name="Alvarez P."/>
            <person name="Brockman W."/>
            <person name="Butler J."/>
            <person name="Chin C."/>
            <person name="Gnerre S."/>
            <person name="Grabherr M."/>
            <person name="Kleber M."/>
            <person name="Mauceli E."/>
            <person name="MacCallum I."/>
        </authorList>
    </citation>
    <scope>NUCLEOTIDE SEQUENCE [LARGE SCALE GENOMIC DNA]</scope>
    <source>
        <strain evidence="3">Tucson 14024-0371.13</strain>
    </source>
</reference>
<organism evidence="2 3">
    <name type="scientific">Drosophila ananassae</name>
    <name type="common">Fruit fly</name>
    <dbReference type="NCBI Taxonomy" id="7217"/>
    <lineage>
        <taxon>Eukaryota</taxon>
        <taxon>Metazoa</taxon>
        <taxon>Ecdysozoa</taxon>
        <taxon>Arthropoda</taxon>
        <taxon>Hexapoda</taxon>
        <taxon>Insecta</taxon>
        <taxon>Pterygota</taxon>
        <taxon>Neoptera</taxon>
        <taxon>Endopterygota</taxon>
        <taxon>Diptera</taxon>
        <taxon>Brachycera</taxon>
        <taxon>Muscomorpha</taxon>
        <taxon>Ephydroidea</taxon>
        <taxon>Drosophilidae</taxon>
        <taxon>Drosophila</taxon>
        <taxon>Sophophora</taxon>
    </lineage>
</organism>
<proteinExistence type="predicted"/>
<feature type="region of interest" description="Disordered" evidence="1">
    <location>
        <begin position="389"/>
        <end position="408"/>
    </location>
</feature>
<dbReference type="InParanoid" id="B3MN82"/>
<feature type="compositionally biased region" description="Basic and acidic residues" evidence="1">
    <location>
        <begin position="121"/>
        <end position="140"/>
    </location>
</feature>
<feature type="compositionally biased region" description="Polar residues" evidence="1">
    <location>
        <begin position="226"/>
        <end position="235"/>
    </location>
</feature>
<dbReference type="GeneID" id="6497970"/>
<feature type="compositionally biased region" description="Basic and acidic residues" evidence="1">
    <location>
        <begin position="607"/>
        <end position="619"/>
    </location>
</feature>
<dbReference type="Proteomes" id="UP000007801">
    <property type="component" value="Unassembled WGS sequence"/>
</dbReference>
<feature type="region of interest" description="Disordered" evidence="1">
    <location>
        <begin position="1018"/>
        <end position="1055"/>
    </location>
</feature>
<feature type="region of interest" description="Disordered" evidence="1">
    <location>
        <begin position="203"/>
        <end position="249"/>
    </location>
</feature>
<dbReference type="STRING" id="7217.B3MN82"/>
<feature type="region of interest" description="Disordered" evidence="1">
    <location>
        <begin position="1186"/>
        <end position="1263"/>
    </location>
</feature>
<feature type="compositionally biased region" description="Polar residues" evidence="1">
    <location>
        <begin position="578"/>
        <end position="606"/>
    </location>
</feature>
<feature type="compositionally biased region" description="Polar residues" evidence="1">
    <location>
        <begin position="1346"/>
        <end position="1355"/>
    </location>
</feature>
<feature type="compositionally biased region" description="Polar residues" evidence="1">
    <location>
        <begin position="1288"/>
        <end position="1297"/>
    </location>
</feature>
<evidence type="ECO:0000313" key="3">
    <source>
        <dbReference type="Proteomes" id="UP000007801"/>
    </source>
</evidence>
<accession>B3MN82</accession>
<dbReference type="OrthoDB" id="7869957at2759"/>
<feature type="compositionally biased region" description="Polar residues" evidence="1">
    <location>
        <begin position="1039"/>
        <end position="1048"/>
    </location>
</feature>
<feature type="compositionally biased region" description="Polar residues" evidence="1">
    <location>
        <begin position="620"/>
        <end position="633"/>
    </location>
</feature>
<feature type="compositionally biased region" description="Polar residues" evidence="1">
    <location>
        <begin position="279"/>
        <end position="305"/>
    </location>
</feature>